<gene>
    <name evidence="11" type="primary">LOC108738922</name>
</gene>
<dbReference type="InterPro" id="IPR018114">
    <property type="entry name" value="TRYPSIN_HIS"/>
</dbReference>
<dbReference type="Gene3D" id="2.40.10.10">
    <property type="entry name" value="Trypsin-like serine proteases"/>
    <property type="match status" value="1"/>
</dbReference>
<evidence type="ECO:0000259" key="9">
    <source>
        <dbReference type="PROSITE" id="PS50240"/>
    </source>
</evidence>
<keyword evidence="6" id="KW-1015">Disulfide bond</keyword>
<evidence type="ECO:0000256" key="5">
    <source>
        <dbReference type="ARBA" id="ARBA00022825"/>
    </source>
</evidence>
<evidence type="ECO:0000256" key="4">
    <source>
        <dbReference type="ARBA" id="ARBA00022801"/>
    </source>
</evidence>
<keyword evidence="10" id="KW-1185">Reference proteome</keyword>
<keyword evidence="8" id="KW-0732">Signal</keyword>
<dbReference type="FunFam" id="2.40.10.10:FF:000036">
    <property type="entry name" value="Trypsin beta"/>
    <property type="match status" value="1"/>
</dbReference>
<dbReference type="InterPro" id="IPR033116">
    <property type="entry name" value="TRYPSIN_SER"/>
</dbReference>
<dbReference type="InterPro" id="IPR009003">
    <property type="entry name" value="Peptidase_S1_PA"/>
</dbReference>
<dbReference type="PRINTS" id="PR00722">
    <property type="entry name" value="CHYMOTRYPSIN"/>
</dbReference>
<dbReference type="STRING" id="224129.A0A1W4X6T0"/>
<comment type="similarity">
    <text evidence="2">Belongs to the peptidase S1 family.</text>
</comment>
<dbReference type="Pfam" id="PF00089">
    <property type="entry name" value="Trypsin"/>
    <property type="match status" value="1"/>
</dbReference>
<comment type="subcellular location">
    <subcellularLocation>
        <location evidence="1">Secreted</location>
        <location evidence="1">Extracellular space</location>
    </subcellularLocation>
</comment>
<dbReference type="SUPFAM" id="SSF50494">
    <property type="entry name" value="Trypsin-like serine proteases"/>
    <property type="match status" value="1"/>
</dbReference>
<sequence length="250" mass="26915">MITVFILFCSVPLVLDAARVTENRIVGGFPTLIHAHPYQLTFLFQKNFICGAVLITKDAALTAAHCVRLTSPDPADFSVRAGSSFSWFGGIEMDVDKVIPHPKFATFDYDIAVIKLVEALPLSSRIQPISISKVGGESLAGKMVKVSGWGVTIPFIPQSTSLILQETTLSIVKKSVCKQTTGYEFLTDRMICAKGVGPFSDSCQGDSGGPLVWKDSLVGLVSFGRGCSTGAPGVYTDVTKFPDFIKENIK</sequence>
<dbReference type="CDD" id="cd00190">
    <property type="entry name" value="Tryp_SPc"/>
    <property type="match status" value="1"/>
</dbReference>
<dbReference type="RefSeq" id="XP_018328040.1">
    <property type="nucleotide sequence ID" value="XM_018472538.1"/>
</dbReference>
<dbReference type="PROSITE" id="PS00135">
    <property type="entry name" value="TRYPSIN_SER"/>
    <property type="match status" value="1"/>
</dbReference>
<dbReference type="GO" id="GO:0006508">
    <property type="term" value="P:proteolysis"/>
    <property type="evidence" value="ECO:0007669"/>
    <property type="project" value="UniProtKB-KW"/>
</dbReference>
<dbReference type="SMART" id="SM00020">
    <property type="entry name" value="Tryp_SPc"/>
    <property type="match status" value="1"/>
</dbReference>
<evidence type="ECO:0000256" key="3">
    <source>
        <dbReference type="ARBA" id="ARBA00022670"/>
    </source>
</evidence>
<dbReference type="InterPro" id="IPR050430">
    <property type="entry name" value="Peptidase_S1"/>
</dbReference>
<dbReference type="PANTHER" id="PTHR24276">
    <property type="entry name" value="POLYSERASE-RELATED"/>
    <property type="match status" value="1"/>
</dbReference>
<dbReference type="AlphaFoldDB" id="A0A1W4X6T0"/>
<dbReference type="InParanoid" id="A0A1W4X6T0"/>
<evidence type="ECO:0000256" key="1">
    <source>
        <dbReference type="ARBA" id="ARBA00004239"/>
    </source>
</evidence>
<proteinExistence type="inferred from homology"/>
<dbReference type="InterPro" id="IPR043504">
    <property type="entry name" value="Peptidase_S1_PA_chymotrypsin"/>
</dbReference>
<dbReference type="PANTHER" id="PTHR24276:SF91">
    <property type="entry name" value="AT26814P-RELATED"/>
    <property type="match status" value="1"/>
</dbReference>
<feature type="chain" id="PRO_5010700759" evidence="8">
    <location>
        <begin position="18"/>
        <end position="250"/>
    </location>
</feature>
<evidence type="ECO:0000256" key="2">
    <source>
        <dbReference type="ARBA" id="ARBA00007664"/>
    </source>
</evidence>
<evidence type="ECO:0000313" key="11">
    <source>
        <dbReference type="RefSeq" id="XP_018328040.1"/>
    </source>
</evidence>
<keyword evidence="5 7" id="KW-0720">Serine protease</keyword>
<evidence type="ECO:0000256" key="6">
    <source>
        <dbReference type="ARBA" id="ARBA00023157"/>
    </source>
</evidence>
<dbReference type="GO" id="GO:0004252">
    <property type="term" value="F:serine-type endopeptidase activity"/>
    <property type="evidence" value="ECO:0007669"/>
    <property type="project" value="InterPro"/>
</dbReference>
<accession>A0A1W4X6T0</accession>
<dbReference type="PROSITE" id="PS00134">
    <property type="entry name" value="TRYPSIN_HIS"/>
    <property type="match status" value="1"/>
</dbReference>
<name>A0A1W4X6T0_AGRPL</name>
<dbReference type="GO" id="GO:0005576">
    <property type="term" value="C:extracellular region"/>
    <property type="evidence" value="ECO:0007669"/>
    <property type="project" value="UniProtKB-SubCell"/>
</dbReference>
<feature type="signal peptide" evidence="8">
    <location>
        <begin position="1"/>
        <end position="17"/>
    </location>
</feature>
<dbReference type="PROSITE" id="PS50240">
    <property type="entry name" value="TRYPSIN_DOM"/>
    <property type="match status" value="1"/>
</dbReference>
<feature type="domain" description="Peptidase S1" evidence="9">
    <location>
        <begin position="25"/>
        <end position="250"/>
    </location>
</feature>
<evidence type="ECO:0000313" key="10">
    <source>
        <dbReference type="Proteomes" id="UP000192223"/>
    </source>
</evidence>
<keyword evidence="3 7" id="KW-0645">Protease</keyword>
<protein>
    <submittedName>
        <fullName evidence="11">Trypsin 3A1 isoform X1</fullName>
    </submittedName>
</protein>
<organism evidence="10 11">
    <name type="scientific">Agrilus planipennis</name>
    <name type="common">Emerald ash borer</name>
    <name type="synonym">Agrilus marcopoli</name>
    <dbReference type="NCBI Taxonomy" id="224129"/>
    <lineage>
        <taxon>Eukaryota</taxon>
        <taxon>Metazoa</taxon>
        <taxon>Ecdysozoa</taxon>
        <taxon>Arthropoda</taxon>
        <taxon>Hexapoda</taxon>
        <taxon>Insecta</taxon>
        <taxon>Pterygota</taxon>
        <taxon>Neoptera</taxon>
        <taxon>Endopterygota</taxon>
        <taxon>Coleoptera</taxon>
        <taxon>Polyphaga</taxon>
        <taxon>Elateriformia</taxon>
        <taxon>Buprestoidea</taxon>
        <taxon>Buprestidae</taxon>
        <taxon>Agrilinae</taxon>
        <taxon>Agrilus</taxon>
    </lineage>
</organism>
<dbReference type="OrthoDB" id="10059102at2759"/>
<dbReference type="GeneID" id="108738922"/>
<dbReference type="KEGG" id="apln:108738922"/>
<dbReference type="FunFam" id="2.40.10.10:FF:000068">
    <property type="entry name" value="transmembrane protease serine 2"/>
    <property type="match status" value="1"/>
</dbReference>
<evidence type="ECO:0000256" key="7">
    <source>
        <dbReference type="RuleBase" id="RU363034"/>
    </source>
</evidence>
<dbReference type="InterPro" id="IPR001254">
    <property type="entry name" value="Trypsin_dom"/>
</dbReference>
<evidence type="ECO:0000256" key="8">
    <source>
        <dbReference type="SAM" id="SignalP"/>
    </source>
</evidence>
<reference evidence="11" key="1">
    <citation type="submission" date="2025-08" db="UniProtKB">
        <authorList>
            <consortium name="RefSeq"/>
        </authorList>
    </citation>
    <scope>IDENTIFICATION</scope>
    <source>
        <tissue evidence="11">Entire body</tissue>
    </source>
</reference>
<keyword evidence="4 7" id="KW-0378">Hydrolase</keyword>
<dbReference type="Proteomes" id="UP000192223">
    <property type="component" value="Unplaced"/>
</dbReference>
<dbReference type="InterPro" id="IPR001314">
    <property type="entry name" value="Peptidase_S1A"/>
</dbReference>